<feature type="compositionally biased region" description="Acidic residues" evidence="1">
    <location>
        <begin position="209"/>
        <end position="218"/>
    </location>
</feature>
<dbReference type="Gene3D" id="3.10.20.90">
    <property type="entry name" value="Phosphatidylinositol 3-kinase Catalytic Subunit, Chain A, domain 1"/>
    <property type="match status" value="1"/>
</dbReference>
<dbReference type="Proteomes" id="UP000799429">
    <property type="component" value="Unassembled WGS sequence"/>
</dbReference>
<feature type="domain" description="Ubiquitin-like" evidence="2">
    <location>
        <begin position="406"/>
        <end position="478"/>
    </location>
</feature>
<dbReference type="CDD" id="cd17080">
    <property type="entry name" value="Ubl_SLD2_Esc2_like"/>
    <property type="match status" value="1"/>
</dbReference>
<feature type="compositionally biased region" description="Basic and acidic residues" evidence="1">
    <location>
        <begin position="72"/>
        <end position="95"/>
    </location>
</feature>
<evidence type="ECO:0000259" key="2">
    <source>
        <dbReference type="PROSITE" id="PS50053"/>
    </source>
</evidence>
<organism evidence="3 4">
    <name type="scientific">Patellaria atrata CBS 101060</name>
    <dbReference type="NCBI Taxonomy" id="1346257"/>
    <lineage>
        <taxon>Eukaryota</taxon>
        <taxon>Fungi</taxon>
        <taxon>Dikarya</taxon>
        <taxon>Ascomycota</taxon>
        <taxon>Pezizomycotina</taxon>
        <taxon>Dothideomycetes</taxon>
        <taxon>Dothideomycetes incertae sedis</taxon>
        <taxon>Patellariales</taxon>
        <taxon>Patellariaceae</taxon>
        <taxon>Patellaria</taxon>
    </lineage>
</organism>
<feature type="region of interest" description="Disordered" evidence="1">
    <location>
        <begin position="1"/>
        <end position="262"/>
    </location>
</feature>
<dbReference type="InterPro" id="IPR000626">
    <property type="entry name" value="Ubiquitin-like_dom"/>
</dbReference>
<keyword evidence="4" id="KW-1185">Reference proteome</keyword>
<dbReference type="PROSITE" id="PS50053">
    <property type="entry name" value="UBIQUITIN_2"/>
    <property type="match status" value="1"/>
</dbReference>
<feature type="compositionally biased region" description="Basic and acidic residues" evidence="1">
    <location>
        <begin position="102"/>
        <end position="112"/>
    </location>
</feature>
<protein>
    <recommendedName>
        <fullName evidence="2">Ubiquitin-like domain-containing protein</fullName>
    </recommendedName>
</protein>
<dbReference type="InterPro" id="IPR022617">
    <property type="entry name" value="Rad60/SUMO-like_dom"/>
</dbReference>
<feature type="compositionally biased region" description="Basic residues" evidence="1">
    <location>
        <begin position="57"/>
        <end position="71"/>
    </location>
</feature>
<reference evidence="3" key="1">
    <citation type="journal article" date="2020" name="Stud. Mycol.">
        <title>101 Dothideomycetes genomes: a test case for predicting lifestyles and emergence of pathogens.</title>
        <authorList>
            <person name="Haridas S."/>
            <person name="Albert R."/>
            <person name="Binder M."/>
            <person name="Bloem J."/>
            <person name="Labutti K."/>
            <person name="Salamov A."/>
            <person name="Andreopoulos B."/>
            <person name="Baker S."/>
            <person name="Barry K."/>
            <person name="Bills G."/>
            <person name="Bluhm B."/>
            <person name="Cannon C."/>
            <person name="Castanera R."/>
            <person name="Culley D."/>
            <person name="Daum C."/>
            <person name="Ezra D."/>
            <person name="Gonzalez J."/>
            <person name="Henrissat B."/>
            <person name="Kuo A."/>
            <person name="Liang C."/>
            <person name="Lipzen A."/>
            <person name="Lutzoni F."/>
            <person name="Magnuson J."/>
            <person name="Mondo S."/>
            <person name="Nolan M."/>
            <person name="Ohm R."/>
            <person name="Pangilinan J."/>
            <person name="Park H.-J."/>
            <person name="Ramirez L."/>
            <person name="Alfaro M."/>
            <person name="Sun H."/>
            <person name="Tritt A."/>
            <person name="Yoshinaga Y."/>
            <person name="Zwiers L.-H."/>
            <person name="Turgeon B."/>
            <person name="Goodwin S."/>
            <person name="Spatafora J."/>
            <person name="Crous P."/>
            <person name="Grigoriev I."/>
        </authorList>
    </citation>
    <scope>NUCLEOTIDE SEQUENCE</scope>
    <source>
        <strain evidence="3">CBS 101060</strain>
    </source>
</reference>
<dbReference type="InterPro" id="IPR029071">
    <property type="entry name" value="Ubiquitin-like_domsf"/>
</dbReference>
<dbReference type="OrthoDB" id="3365399at2759"/>
<evidence type="ECO:0000313" key="4">
    <source>
        <dbReference type="Proteomes" id="UP000799429"/>
    </source>
</evidence>
<feature type="compositionally biased region" description="Polar residues" evidence="1">
    <location>
        <begin position="113"/>
        <end position="137"/>
    </location>
</feature>
<dbReference type="EMBL" id="MU006089">
    <property type="protein sequence ID" value="KAF2842726.1"/>
    <property type="molecule type" value="Genomic_DNA"/>
</dbReference>
<dbReference type="AlphaFoldDB" id="A0A9P4VRA4"/>
<feature type="compositionally biased region" description="Polar residues" evidence="1">
    <location>
        <begin position="197"/>
        <end position="206"/>
    </location>
</feature>
<feature type="compositionally biased region" description="Low complexity" evidence="1">
    <location>
        <begin position="174"/>
        <end position="185"/>
    </location>
</feature>
<evidence type="ECO:0000313" key="3">
    <source>
        <dbReference type="EMBL" id="KAF2842726.1"/>
    </source>
</evidence>
<dbReference type="Pfam" id="PF11976">
    <property type="entry name" value="Rad60-SLD"/>
    <property type="match status" value="1"/>
</dbReference>
<feature type="compositionally biased region" description="Polar residues" evidence="1">
    <location>
        <begin position="1"/>
        <end position="10"/>
    </location>
</feature>
<name>A0A9P4VRA4_9PEZI</name>
<sequence length="478" mass="53425">MGTGEASTSEPADPPKKRSFFTKPSLPKAEKKIVIGGEDDLFNRSSQVVPDILSEQRRKKKEKQLRKRHKAQKESDERKSKRRRTSEDVHDDQDGQSKSSRSHKEADIEGRDQTPNTPNVMTRTASKSATPKQSPLKTLSARYEHLVASRTFPKKPVQSVSNVIDLGSDDSDDGSFPQGSSSSKDIFGNGKPLSPPKFTNHTSRPSQVVDDDEDDESDPELRAIASKARAAKRARELQNSGNDTGRSTPVSTTAINQFNTPPKTPLDPIIQILITSQIPNTTPLITTRKLSQNFSKVRKTWCDRQGFSQEMADSVFLTWKNRRLFDVGSCKSLGIQVDAFGSLSLNGGRDFLEEDDNKICVEAVTPAIYAENKRAAELAIQRLEEAPQEAEEEEVVVVEEVKPKGIRLYLKSRGYKDFKLMVKPDTTFASIANAFRKEFSVQDGKEVFLMFDGERLDPDMMMQDSEVDDTDSIEVHVK</sequence>
<comment type="caution">
    <text evidence="3">The sequence shown here is derived from an EMBL/GenBank/DDBJ whole genome shotgun (WGS) entry which is preliminary data.</text>
</comment>
<evidence type="ECO:0000256" key="1">
    <source>
        <dbReference type="SAM" id="MobiDB-lite"/>
    </source>
</evidence>
<feature type="compositionally biased region" description="Polar residues" evidence="1">
    <location>
        <begin position="237"/>
        <end position="261"/>
    </location>
</feature>
<proteinExistence type="predicted"/>
<accession>A0A9P4VRA4</accession>
<gene>
    <name evidence="3" type="ORF">M501DRAFT_1012126</name>
</gene>
<dbReference type="SUPFAM" id="SSF54236">
    <property type="entry name" value="Ubiquitin-like"/>
    <property type="match status" value="1"/>
</dbReference>